<evidence type="ECO:0000256" key="2">
    <source>
        <dbReference type="ARBA" id="ARBA00022525"/>
    </source>
</evidence>
<protein>
    <recommendedName>
        <fullName evidence="5">DUF1565 domain-containing protein</fullName>
    </recommendedName>
</protein>
<dbReference type="SMART" id="SM00710">
    <property type="entry name" value="PbH1"/>
    <property type="match status" value="6"/>
</dbReference>
<evidence type="ECO:0000256" key="1">
    <source>
        <dbReference type="ARBA" id="ARBA00004613"/>
    </source>
</evidence>
<dbReference type="EMBL" id="BAABGZ010000006">
    <property type="protein sequence ID" value="GAA4347340.1"/>
    <property type="molecule type" value="Genomic_DNA"/>
</dbReference>
<comment type="subcellular location">
    <subcellularLocation>
        <location evidence="1">Secreted</location>
    </subcellularLocation>
</comment>
<dbReference type="InterPro" id="IPR006626">
    <property type="entry name" value="PbH1"/>
</dbReference>
<comment type="caution">
    <text evidence="6">The sequence shown here is derived from an EMBL/GenBank/DDBJ whole genome shotgun (WGS) entry which is preliminary data.</text>
</comment>
<evidence type="ECO:0000313" key="7">
    <source>
        <dbReference type="Proteomes" id="UP001501153"/>
    </source>
</evidence>
<keyword evidence="7" id="KW-1185">Reference proteome</keyword>
<evidence type="ECO:0000259" key="5">
    <source>
        <dbReference type="Pfam" id="PF07602"/>
    </source>
</evidence>
<dbReference type="PANTHER" id="PTHR40088">
    <property type="entry name" value="PECTATE LYASE (EUROFUNG)"/>
    <property type="match status" value="1"/>
</dbReference>
<feature type="signal peptide" evidence="4">
    <location>
        <begin position="1"/>
        <end position="22"/>
    </location>
</feature>
<organism evidence="6 7">
    <name type="scientific">Hymenobacter saemangeumensis</name>
    <dbReference type="NCBI Taxonomy" id="1084522"/>
    <lineage>
        <taxon>Bacteria</taxon>
        <taxon>Pseudomonadati</taxon>
        <taxon>Bacteroidota</taxon>
        <taxon>Cytophagia</taxon>
        <taxon>Cytophagales</taxon>
        <taxon>Hymenobacteraceae</taxon>
        <taxon>Hymenobacter</taxon>
    </lineage>
</organism>
<dbReference type="InterPro" id="IPR011459">
    <property type="entry name" value="DUF1565"/>
</dbReference>
<dbReference type="NCBIfam" id="TIGR03804">
    <property type="entry name" value="para_beta_helix"/>
    <property type="match status" value="1"/>
</dbReference>
<keyword evidence="2" id="KW-0964">Secreted</keyword>
<sequence length="626" mass="65999">MRFLPGLCALLIAWAAPQAARATNRYVSAPTNLPAGNDANPGTLAQPYATLQRAADVAQPGDTVLVRGGTYTNPCAQCQVVVISRGGTPSQWITFRNYPGEQPLLRFNGWGGFSLRPGAAYIEIRGFRVQGAVSTVTVAAAQVQNQSCNPDGTIRPGSFEPIYNGNGIEADGRSASGSQVRPHHLRFVRNEVFECGGGGIGAIQCDYVTIEDNLVYNNCWTSLFGNSGISLYQSWNFDTAPGYHMLVRNNRCFGNRLYVKWIGMCEITDGNGIIIDDTRNTQNGSALGAYQSRTLIANNVVVNNGGSGIHAYSSDHVDIVNNTAYQNSQSPEIDGGEIFGNSASDLFIANNILVASAGNRLNTAYSNTGVAYRNNLFFGGTTAAVLGQNAVQADPRFVAPSLNPATANFRLLASSPAINAGTATAAPGTDLTGATRPVGAGYDLGAYEYAGPLPVELLRFTAQRQGPAAVLLWATASETRNAGFGVEASADGRTFRRIGWVAGRGSGSAPIAYTFRDPGLLAYATATVYYRLRQTDTDGSFRFSPVQAVSCEGSGQEALHLAPNPAGPGSRAVLTGPANAVVHVVDALGRVVWQGRTGPAGSAELPVPAGLYVVRCAGRTVRLQQE</sequence>
<proteinExistence type="predicted"/>
<evidence type="ECO:0000256" key="4">
    <source>
        <dbReference type="SAM" id="SignalP"/>
    </source>
</evidence>
<accession>A0ABP8HYC6</accession>
<dbReference type="RefSeq" id="WP_345233044.1">
    <property type="nucleotide sequence ID" value="NZ_BAABGZ010000006.1"/>
</dbReference>
<gene>
    <name evidence="6" type="ORF">GCM10023185_02390</name>
</gene>
<feature type="chain" id="PRO_5046261054" description="DUF1565 domain-containing protein" evidence="4">
    <location>
        <begin position="23"/>
        <end position="626"/>
    </location>
</feature>
<name>A0ABP8HYC6_9BACT</name>
<dbReference type="Gene3D" id="2.160.20.10">
    <property type="entry name" value="Single-stranded right-handed beta-helix, Pectin lyase-like"/>
    <property type="match status" value="1"/>
</dbReference>
<keyword evidence="3 4" id="KW-0732">Signal</keyword>
<evidence type="ECO:0000313" key="6">
    <source>
        <dbReference type="EMBL" id="GAA4347340.1"/>
    </source>
</evidence>
<dbReference type="SUPFAM" id="SSF51126">
    <property type="entry name" value="Pectin lyase-like"/>
    <property type="match status" value="1"/>
</dbReference>
<dbReference type="InterPro" id="IPR011050">
    <property type="entry name" value="Pectin_lyase_fold/virulence"/>
</dbReference>
<reference evidence="7" key="1">
    <citation type="journal article" date="2019" name="Int. J. Syst. Evol. Microbiol.">
        <title>The Global Catalogue of Microorganisms (GCM) 10K type strain sequencing project: providing services to taxonomists for standard genome sequencing and annotation.</title>
        <authorList>
            <consortium name="The Broad Institute Genomics Platform"/>
            <consortium name="The Broad Institute Genome Sequencing Center for Infectious Disease"/>
            <person name="Wu L."/>
            <person name="Ma J."/>
        </authorList>
    </citation>
    <scope>NUCLEOTIDE SEQUENCE [LARGE SCALE GENOMIC DNA]</scope>
    <source>
        <strain evidence="7">JCM 17923</strain>
    </source>
</reference>
<evidence type="ECO:0000256" key="3">
    <source>
        <dbReference type="ARBA" id="ARBA00022729"/>
    </source>
</evidence>
<dbReference type="NCBIfam" id="NF041518">
    <property type="entry name" value="choice_anch_Q"/>
    <property type="match status" value="1"/>
</dbReference>
<dbReference type="InterPro" id="IPR052052">
    <property type="entry name" value="Polysaccharide_Lyase_9"/>
</dbReference>
<feature type="domain" description="DUF1565" evidence="5">
    <location>
        <begin position="35"/>
        <end position="73"/>
    </location>
</feature>
<dbReference type="Proteomes" id="UP001501153">
    <property type="component" value="Unassembled WGS sequence"/>
</dbReference>
<dbReference type="PANTHER" id="PTHR40088:SF2">
    <property type="entry name" value="SECRETED SUGAR HYDROLASE"/>
    <property type="match status" value="1"/>
</dbReference>
<dbReference type="InterPro" id="IPR022441">
    <property type="entry name" value="Para_beta_helix_rpt-2"/>
</dbReference>
<dbReference type="InterPro" id="IPR012334">
    <property type="entry name" value="Pectin_lyas_fold"/>
</dbReference>
<dbReference type="InterPro" id="IPR059226">
    <property type="entry name" value="Choice_anch_Q_dom"/>
</dbReference>
<dbReference type="Pfam" id="PF07602">
    <property type="entry name" value="DUF1565"/>
    <property type="match status" value="1"/>
</dbReference>